<protein>
    <submittedName>
        <fullName evidence="1">Uncharacterized protein</fullName>
    </submittedName>
</protein>
<name>A0A6M3XW79_9ZZZZ</name>
<proteinExistence type="predicted"/>
<gene>
    <name evidence="1" type="ORF">TM448B02504_0010</name>
</gene>
<evidence type="ECO:0000313" key="1">
    <source>
        <dbReference type="EMBL" id="QJI01398.1"/>
    </source>
</evidence>
<organism evidence="1">
    <name type="scientific">viral metagenome</name>
    <dbReference type="NCBI Taxonomy" id="1070528"/>
    <lineage>
        <taxon>unclassified sequences</taxon>
        <taxon>metagenomes</taxon>
        <taxon>organismal metagenomes</taxon>
    </lineage>
</organism>
<reference evidence="1" key="1">
    <citation type="submission" date="2020-03" db="EMBL/GenBank/DDBJ databases">
        <title>The deep terrestrial virosphere.</title>
        <authorList>
            <person name="Holmfeldt K."/>
            <person name="Nilsson E."/>
            <person name="Simone D."/>
            <person name="Lopez-Fernandez M."/>
            <person name="Wu X."/>
            <person name="de Brujin I."/>
            <person name="Lundin D."/>
            <person name="Andersson A."/>
            <person name="Bertilsson S."/>
            <person name="Dopson M."/>
        </authorList>
    </citation>
    <scope>NUCLEOTIDE SEQUENCE</scope>
    <source>
        <strain evidence="1">TM448B02504</strain>
    </source>
</reference>
<accession>A0A6M3XW79</accession>
<dbReference type="EMBL" id="MT144920">
    <property type="protein sequence ID" value="QJI01398.1"/>
    <property type="molecule type" value="Genomic_DNA"/>
</dbReference>
<sequence>MVNKTLTVAIKLILTYLAVATVIFGVNADDKIIGGVLMSTIAYIAWKNM</sequence>
<dbReference type="AlphaFoldDB" id="A0A6M3XW79"/>